<accession>A0A3A1Y4Z5</accession>
<reference evidence="2 3" key="1">
    <citation type="submission" date="2017-08" db="EMBL/GenBank/DDBJ databases">
        <title>Reclassification of Bisgaard taxon 37 and 44.</title>
        <authorList>
            <person name="Christensen H."/>
        </authorList>
    </citation>
    <scope>NUCLEOTIDE SEQUENCE [LARGE SCALE GENOMIC DNA]</scope>
    <source>
        <strain evidence="2 3">B96_4</strain>
    </source>
</reference>
<evidence type="ECO:0000313" key="3">
    <source>
        <dbReference type="Proteomes" id="UP000266258"/>
    </source>
</evidence>
<dbReference type="Pfam" id="PF07274">
    <property type="entry name" value="DUF1440"/>
    <property type="match status" value="1"/>
</dbReference>
<comment type="caution">
    <text evidence="2">The sequence shown here is derived from an EMBL/GenBank/DDBJ whole genome shotgun (WGS) entry which is preliminary data.</text>
</comment>
<dbReference type="OrthoDB" id="1629003at2"/>
<keyword evidence="1" id="KW-0472">Membrane</keyword>
<feature type="transmembrane region" description="Helical" evidence="1">
    <location>
        <begin position="15"/>
        <end position="32"/>
    </location>
</feature>
<dbReference type="AlphaFoldDB" id="A0A3A1Y4Z5"/>
<dbReference type="InterPro" id="IPR009898">
    <property type="entry name" value="DUF1440"/>
</dbReference>
<keyword evidence="1" id="KW-1133">Transmembrane helix</keyword>
<dbReference type="RefSeq" id="WP_119496967.1">
    <property type="nucleotide sequence ID" value="NZ_NRJH01000031.1"/>
</dbReference>
<sequence>MNNLFIQTKKSQRRYLLAFFIAIFVGIIAAFVKGGWTQLMPMQVAGETPALLSFLKVFGIEFAGKTYTVLGNNVNWVILGTHIGFSIVLAEVYVILAEIFPKIRMAKGIAYGWISGLAAHYLVFPILSIPYQFTVTGLISELIGATLFGWILEVLRAYLRQGATGYANAEDMPN</sequence>
<evidence type="ECO:0000256" key="1">
    <source>
        <dbReference type="SAM" id="Phobius"/>
    </source>
</evidence>
<keyword evidence="3" id="KW-1185">Reference proteome</keyword>
<keyword evidence="1" id="KW-0812">Transmembrane</keyword>
<gene>
    <name evidence="2" type="ORF">CJP74_03950</name>
</gene>
<feature type="transmembrane region" description="Helical" evidence="1">
    <location>
        <begin position="76"/>
        <end position="96"/>
    </location>
</feature>
<name>A0A3A1Y4Z5_9GAMM</name>
<evidence type="ECO:0008006" key="4">
    <source>
        <dbReference type="Google" id="ProtNLM"/>
    </source>
</evidence>
<feature type="transmembrane region" description="Helical" evidence="1">
    <location>
        <begin position="133"/>
        <end position="152"/>
    </location>
</feature>
<organism evidence="2 3">
    <name type="scientific">Psittacicella melopsittaci</name>
    <dbReference type="NCBI Taxonomy" id="2028576"/>
    <lineage>
        <taxon>Bacteria</taxon>
        <taxon>Pseudomonadati</taxon>
        <taxon>Pseudomonadota</taxon>
        <taxon>Gammaproteobacteria</taxon>
        <taxon>Pasteurellales</taxon>
        <taxon>Psittacicellaceae</taxon>
        <taxon>Psittacicella</taxon>
    </lineage>
</organism>
<dbReference type="Proteomes" id="UP000266258">
    <property type="component" value="Unassembled WGS sequence"/>
</dbReference>
<protein>
    <recommendedName>
        <fullName evidence="4">DUF1440 domain-containing protein</fullName>
    </recommendedName>
</protein>
<dbReference type="EMBL" id="NRJH01000031">
    <property type="protein sequence ID" value="RIY32645.1"/>
    <property type="molecule type" value="Genomic_DNA"/>
</dbReference>
<evidence type="ECO:0000313" key="2">
    <source>
        <dbReference type="EMBL" id="RIY32645.1"/>
    </source>
</evidence>
<proteinExistence type="predicted"/>
<feature type="transmembrane region" description="Helical" evidence="1">
    <location>
        <begin position="108"/>
        <end position="127"/>
    </location>
</feature>